<evidence type="ECO:0000313" key="2">
    <source>
        <dbReference type="EMBL" id="GMI96650.1"/>
    </source>
</evidence>
<sequence>MYNNNSVHNTIVPGVKLTKDEGEVQVDKIHYKQIVSSLMYLTTIHPDMMFEGEEDELMVYSDSDYAGDLDDRKSTSVKFIVAASCAYQVVWLKRMLRKVGQNQDKSIIIHRDNSSAIKLSKNHVMHRQNKQLMFVSISFVILLRLLRGLLRACVDTDIN</sequence>
<dbReference type="Proteomes" id="UP001165190">
    <property type="component" value="Unassembled WGS sequence"/>
</dbReference>
<accession>A0A9W7MFY4</accession>
<keyword evidence="3" id="KW-1185">Reference proteome</keyword>
<proteinExistence type="predicted"/>
<keyword evidence="1" id="KW-1133">Transmembrane helix</keyword>
<evidence type="ECO:0008006" key="4">
    <source>
        <dbReference type="Google" id="ProtNLM"/>
    </source>
</evidence>
<reference evidence="2" key="1">
    <citation type="submission" date="2023-05" db="EMBL/GenBank/DDBJ databases">
        <title>Genome and transcriptome analyses reveal genes involved in the formation of fine ridges on petal epidermal cells in Hibiscus trionum.</title>
        <authorList>
            <person name="Koshimizu S."/>
            <person name="Masuda S."/>
            <person name="Ishii T."/>
            <person name="Shirasu K."/>
            <person name="Hoshino A."/>
            <person name="Arita M."/>
        </authorList>
    </citation>
    <scope>NUCLEOTIDE SEQUENCE</scope>
    <source>
        <strain evidence="2">Hamamatsu line</strain>
    </source>
</reference>
<dbReference type="EMBL" id="BSYR01000028">
    <property type="protein sequence ID" value="GMI96650.1"/>
    <property type="molecule type" value="Genomic_DNA"/>
</dbReference>
<feature type="transmembrane region" description="Helical" evidence="1">
    <location>
        <begin position="132"/>
        <end position="150"/>
    </location>
</feature>
<dbReference type="CDD" id="cd09272">
    <property type="entry name" value="RNase_HI_RT_Ty1"/>
    <property type="match status" value="1"/>
</dbReference>
<comment type="caution">
    <text evidence="2">The sequence shown here is derived from an EMBL/GenBank/DDBJ whole genome shotgun (WGS) entry which is preliminary data.</text>
</comment>
<dbReference type="OrthoDB" id="414945at2759"/>
<dbReference type="PANTHER" id="PTHR11439">
    <property type="entry name" value="GAG-POL-RELATED RETROTRANSPOSON"/>
    <property type="match status" value="1"/>
</dbReference>
<protein>
    <recommendedName>
        <fullName evidence="4">Reverse transcriptase Ty1/copia-type domain-containing protein</fullName>
    </recommendedName>
</protein>
<name>A0A9W7MFY4_HIBTR</name>
<evidence type="ECO:0000256" key="1">
    <source>
        <dbReference type="SAM" id="Phobius"/>
    </source>
</evidence>
<evidence type="ECO:0000313" key="3">
    <source>
        <dbReference type="Proteomes" id="UP001165190"/>
    </source>
</evidence>
<keyword evidence="1" id="KW-0812">Transmembrane</keyword>
<dbReference type="AlphaFoldDB" id="A0A9W7MFY4"/>
<dbReference type="PANTHER" id="PTHR11439:SF517">
    <property type="entry name" value="CYSTEINE-RICH RLK (RECEPTOR-LIKE PROTEIN KINASE) 8"/>
    <property type="match status" value="1"/>
</dbReference>
<gene>
    <name evidence="2" type="ORF">HRI_003334300</name>
</gene>
<organism evidence="2 3">
    <name type="scientific">Hibiscus trionum</name>
    <name type="common">Flower of an hour</name>
    <dbReference type="NCBI Taxonomy" id="183268"/>
    <lineage>
        <taxon>Eukaryota</taxon>
        <taxon>Viridiplantae</taxon>
        <taxon>Streptophyta</taxon>
        <taxon>Embryophyta</taxon>
        <taxon>Tracheophyta</taxon>
        <taxon>Spermatophyta</taxon>
        <taxon>Magnoliopsida</taxon>
        <taxon>eudicotyledons</taxon>
        <taxon>Gunneridae</taxon>
        <taxon>Pentapetalae</taxon>
        <taxon>rosids</taxon>
        <taxon>malvids</taxon>
        <taxon>Malvales</taxon>
        <taxon>Malvaceae</taxon>
        <taxon>Malvoideae</taxon>
        <taxon>Hibiscus</taxon>
    </lineage>
</organism>
<keyword evidence="1" id="KW-0472">Membrane</keyword>